<protein>
    <recommendedName>
        <fullName evidence="3">ER-bound oxygenase mpaB/mpaB'/Rubber oxygenase catalytic domain-containing protein</fullName>
    </recommendedName>
</protein>
<dbReference type="AlphaFoldDB" id="A0A9P9E4W4"/>
<sequence>MSSIFPGNLPFTDALSSITATLGPRTTIALGALTLYAAVCRGLRYLRVNQKHRQYPYKRREDFASMTAEHAQEITQYVMSLEFPFTTEKALQFALFRTYGIPTISKLLCQTKQLAELSIAPRRYVDTTVLITEFLAHSPTSERANEAIARMNFLHSIYQKPGKISNDDMLYTLSLFVTEIPRWVKEYEWRELTQMEICAIATLWKSIGTAMGISFAPLAHYPDFRDGLEFFEDLTAWALEYESEVMLPDEWNHKLANETTAILLFNVPDALKPAGKHAVSALMDDRLRKSMIYPDPPAIYTHLTNTLLTLRALLIRYFFLPRPYFLRYDSLSADPDSNGRFHLKYYEAEPWYVAATWWARNEPTAWLRWATGKPYPDGKNYSPEGYRMFEVGPKKYEKMGKSECLGTKERLMGAQRGGCPFAVKV</sequence>
<dbReference type="OrthoDB" id="545169at2759"/>
<dbReference type="Proteomes" id="UP000700596">
    <property type="component" value="Unassembled WGS sequence"/>
</dbReference>
<organism evidence="1 2">
    <name type="scientific">Dendryphion nanum</name>
    <dbReference type="NCBI Taxonomy" id="256645"/>
    <lineage>
        <taxon>Eukaryota</taxon>
        <taxon>Fungi</taxon>
        <taxon>Dikarya</taxon>
        <taxon>Ascomycota</taxon>
        <taxon>Pezizomycotina</taxon>
        <taxon>Dothideomycetes</taxon>
        <taxon>Pleosporomycetidae</taxon>
        <taxon>Pleosporales</taxon>
        <taxon>Torulaceae</taxon>
        <taxon>Dendryphion</taxon>
    </lineage>
</organism>
<gene>
    <name evidence="1" type="ORF">B0J11DRAFT_260902</name>
</gene>
<comment type="caution">
    <text evidence="1">The sequence shown here is derived from an EMBL/GenBank/DDBJ whole genome shotgun (WGS) entry which is preliminary data.</text>
</comment>
<proteinExistence type="predicted"/>
<evidence type="ECO:0008006" key="3">
    <source>
        <dbReference type="Google" id="ProtNLM"/>
    </source>
</evidence>
<dbReference type="EMBL" id="JAGMWT010000004">
    <property type="protein sequence ID" value="KAH7130761.1"/>
    <property type="molecule type" value="Genomic_DNA"/>
</dbReference>
<dbReference type="PANTHER" id="PTHR36124">
    <property type="match status" value="1"/>
</dbReference>
<reference evidence="1" key="1">
    <citation type="journal article" date="2021" name="Nat. Commun.">
        <title>Genetic determinants of endophytism in the Arabidopsis root mycobiome.</title>
        <authorList>
            <person name="Mesny F."/>
            <person name="Miyauchi S."/>
            <person name="Thiergart T."/>
            <person name="Pickel B."/>
            <person name="Atanasova L."/>
            <person name="Karlsson M."/>
            <person name="Huettel B."/>
            <person name="Barry K.W."/>
            <person name="Haridas S."/>
            <person name="Chen C."/>
            <person name="Bauer D."/>
            <person name="Andreopoulos W."/>
            <person name="Pangilinan J."/>
            <person name="LaButti K."/>
            <person name="Riley R."/>
            <person name="Lipzen A."/>
            <person name="Clum A."/>
            <person name="Drula E."/>
            <person name="Henrissat B."/>
            <person name="Kohler A."/>
            <person name="Grigoriev I.V."/>
            <person name="Martin F.M."/>
            <person name="Hacquard S."/>
        </authorList>
    </citation>
    <scope>NUCLEOTIDE SEQUENCE</scope>
    <source>
        <strain evidence="1">MPI-CAGE-CH-0243</strain>
    </source>
</reference>
<evidence type="ECO:0000313" key="1">
    <source>
        <dbReference type="EMBL" id="KAH7130761.1"/>
    </source>
</evidence>
<keyword evidence="2" id="KW-1185">Reference proteome</keyword>
<evidence type="ECO:0000313" key="2">
    <source>
        <dbReference type="Proteomes" id="UP000700596"/>
    </source>
</evidence>
<dbReference type="GO" id="GO:0016491">
    <property type="term" value="F:oxidoreductase activity"/>
    <property type="evidence" value="ECO:0007669"/>
    <property type="project" value="InterPro"/>
</dbReference>
<accession>A0A9P9E4W4</accession>
<name>A0A9P9E4W4_9PLEO</name>
<dbReference type="InterPro" id="IPR046366">
    <property type="entry name" value="MPAB"/>
</dbReference>
<dbReference type="PANTHER" id="PTHR36124:SF1">
    <property type="entry name" value="ER-BOUND OXYGENASE MPAB_MPAB'_RUBBER OXYGENASE CATALYTIC DOMAIN-CONTAINING PROTEIN"/>
    <property type="match status" value="1"/>
</dbReference>